<name>U2S8X7_9ACTN</name>
<dbReference type="PANTHER" id="PTHR11070">
    <property type="entry name" value="UVRD / RECB / PCRA DNA HELICASE FAMILY MEMBER"/>
    <property type="match status" value="1"/>
</dbReference>
<dbReference type="PANTHER" id="PTHR11070:SF23">
    <property type="entry name" value="RECBCD ENZYME SUBUNIT RECB"/>
    <property type="match status" value="1"/>
</dbReference>
<dbReference type="PROSITE" id="PS51217">
    <property type="entry name" value="UVRD_HELICASE_CTER"/>
    <property type="match status" value="1"/>
</dbReference>
<evidence type="ECO:0000259" key="12">
    <source>
        <dbReference type="PROSITE" id="PS51217"/>
    </source>
</evidence>
<keyword evidence="2 9" id="KW-0378">Hydrolase</keyword>
<comment type="caution">
    <text evidence="13">The sequence shown here is derived from an EMBL/GenBank/DDBJ whole genome shotgun (WGS) entry which is preliminary data.</text>
</comment>
<keyword evidence="3 9" id="KW-0347">Helicase</keyword>
<dbReference type="EC" id="5.6.2.4" evidence="7"/>
<evidence type="ECO:0000256" key="9">
    <source>
        <dbReference type="PROSITE-ProRule" id="PRU00560"/>
    </source>
</evidence>
<dbReference type="SUPFAM" id="SSF52540">
    <property type="entry name" value="P-loop containing nucleoside triphosphate hydrolases"/>
    <property type="match status" value="1"/>
</dbReference>
<protein>
    <recommendedName>
        <fullName evidence="7">DNA 3'-5' helicase</fullName>
        <ecNumber evidence="7">5.6.2.4</ecNumber>
    </recommendedName>
</protein>
<keyword evidence="1 9" id="KW-0547">Nucleotide-binding</keyword>
<dbReference type="GO" id="GO:0000725">
    <property type="term" value="P:recombinational repair"/>
    <property type="evidence" value="ECO:0007669"/>
    <property type="project" value="TreeGrafter"/>
</dbReference>
<dbReference type="GO" id="GO:0009338">
    <property type="term" value="C:exodeoxyribonuclease V complex"/>
    <property type="evidence" value="ECO:0007669"/>
    <property type="project" value="TreeGrafter"/>
</dbReference>
<evidence type="ECO:0000259" key="11">
    <source>
        <dbReference type="PROSITE" id="PS51198"/>
    </source>
</evidence>
<evidence type="ECO:0000256" key="3">
    <source>
        <dbReference type="ARBA" id="ARBA00022806"/>
    </source>
</evidence>
<evidence type="ECO:0000256" key="5">
    <source>
        <dbReference type="ARBA" id="ARBA00023235"/>
    </source>
</evidence>
<dbReference type="InterPro" id="IPR014017">
    <property type="entry name" value="DNA_helicase_UvrD-like_C"/>
</dbReference>
<feature type="region of interest" description="Disordered" evidence="10">
    <location>
        <begin position="1"/>
        <end position="23"/>
    </location>
</feature>
<dbReference type="InterPro" id="IPR014016">
    <property type="entry name" value="UvrD-like_ATP-bd"/>
</dbReference>
<dbReference type="Gene3D" id="3.40.50.300">
    <property type="entry name" value="P-loop containing nucleotide triphosphate hydrolases"/>
    <property type="match status" value="2"/>
</dbReference>
<dbReference type="EMBL" id="ACVN02000122">
    <property type="protein sequence ID" value="ERK59262.1"/>
    <property type="molecule type" value="Genomic_DNA"/>
</dbReference>
<feature type="domain" description="UvrD-like helicase ATP-binding" evidence="11">
    <location>
        <begin position="10"/>
        <end position="340"/>
    </location>
</feature>
<dbReference type="Pfam" id="PF13361">
    <property type="entry name" value="UvrD_C"/>
    <property type="match status" value="1"/>
</dbReference>
<evidence type="ECO:0000256" key="6">
    <source>
        <dbReference type="ARBA" id="ARBA00034617"/>
    </source>
</evidence>
<evidence type="ECO:0000256" key="1">
    <source>
        <dbReference type="ARBA" id="ARBA00022741"/>
    </source>
</evidence>
<dbReference type="PROSITE" id="PS51198">
    <property type="entry name" value="UVRD_HELICASE_ATP_BIND"/>
    <property type="match status" value="1"/>
</dbReference>
<dbReference type="RefSeq" id="WP_021797040.1">
    <property type="nucleotide sequence ID" value="NZ_ACVN02000122.1"/>
</dbReference>
<feature type="binding site" evidence="9">
    <location>
        <begin position="31"/>
        <end position="38"/>
    </location>
    <ligand>
        <name>ATP</name>
        <dbReference type="ChEBI" id="CHEBI:30616"/>
    </ligand>
</feature>
<evidence type="ECO:0000256" key="10">
    <source>
        <dbReference type="SAM" id="MobiDB-lite"/>
    </source>
</evidence>
<dbReference type="GO" id="GO:0005524">
    <property type="term" value="F:ATP binding"/>
    <property type="evidence" value="ECO:0007669"/>
    <property type="project" value="UniProtKB-UniRule"/>
</dbReference>
<evidence type="ECO:0000256" key="2">
    <source>
        <dbReference type="ARBA" id="ARBA00022801"/>
    </source>
</evidence>
<dbReference type="Proteomes" id="UP000017052">
    <property type="component" value="Unassembled WGS sequence"/>
</dbReference>
<keyword evidence="5" id="KW-0413">Isomerase</keyword>
<evidence type="ECO:0000256" key="4">
    <source>
        <dbReference type="ARBA" id="ARBA00022840"/>
    </source>
</evidence>
<organism evidence="13 14">
    <name type="scientific">Propionibacterium acidifaciens F0233</name>
    <dbReference type="NCBI Taxonomy" id="553198"/>
    <lineage>
        <taxon>Bacteria</taxon>
        <taxon>Bacillati</taxon>
        <taxon>Actinomycetota</taxon>
        <taxon>Actinomycetes</taxon>
        <taxon>Propionibacteriales</taxon>
        <taxon>Propionibacteriaceae</taxon>
        <taxon>Propionibacterium</taxon>
    </lineage>
</organism>
<dbReference type="AlphaFoldDB" id="U2S8X7"/>
<evidence type="ECO:0000256" key="7">
    <source>
        <dbReference type="ARBA" id="ARBA00034808"/>
    </source>
</evidence>
<keyword evidence="14" id="KW-1185">Reference proteome</keyword>
<keyword evidence="4 9" id="KW-0067">ATP-binding</keyword>
<evidence type="ECO:0000256" key="8">
    <source>
        <dbReference type="ARBA" id="ARBA00048988"/>
    </source>
</evidence>
<comment type="catalytic activity">
    <reaction evidence="6">
        <text>Couples ATP hydrolysis with the unwinding of duplex DNA by translocating in the 3'-5' direction.</text>
        <dbReference type="EC" id="5.6.2.4"/>
    </reaction>
</comment>
<feature type="domain" description="UvrD-like helicase C-terminal" evidence="12">
    <location>
        <begin position="360"/>
        <end position="635"/>
    </location>
</feature>
<gene>
    <name evidence="13" type="ORF">HMPREF0682_0399</name>
</gene>
<dbReference type="Gene3D" id="1.10.486.10">
    <property type="entry name" value="PCRA, domain 4"/>
    <property type="match status" value="1"/>
</dbReference>
<dbReference type="GO" id="GO:0043138">
    <property type="term" value="F:3'-5' DNA helicase activity"/>
    <property type="evidence" value="ECO:0007669"/>
    <property type="project" value="UniProtKB-EC"/>
</dbReference>
<dbReference type="InterPro" id="IPR027417">
    <property type="entry name" value="P-loop_NTPase"/>
</dbReference>
<sequence>MTTDPSTDPLAPGPVFDPTADLPEGTTVLEASAGTGKTHAIAATTARLVALGRCRIDRVMLVTFARTASLELRSRVHERLASSARVLERAAAGGTPDGLDPVDAQLCGGRADELIERLGRLRRALADFDRAVIATTHEFCSRLLAELGVLVDHDTTMRFVDDLDEVRSQVVDDAYLARATAGTAGMGHEQAGIIGRAVLEHAEPRLLPVPDDADDEQGRLAFAADVRTRMAHRTRQMGVYGYDDMIRRVDEALGDPVTGELAARTLAARFDLVMVDEFQDTDPLQWRILERAFHHRTSLVVIGDPKQAIYGFRGADLQAYLDARATADQCFTLDRNHRSDAPVVEGIAQLFGRASLGRPDQAIALAPVTSTHTRARLRIDRADGAPAVQVRAIAPGEEQTAAGARETIAADLVREFGELLARGHLDDGGTVRPLRADDLAVLVRTRRVGEQLRRALTGAGIPAVFTGGAGIFASDGALAWQRLLDAMCDPRPPLLFRLSLTELVGWSPGRLARADDEARNQLLVLVKSLRGTMADAGPSGILERLCAQQDDGGPGLMARLLADARDGERRCTDLRHVTELLERERRRSGRDLAGLRDWLAQSIREAAGRADDDAVRRLETDRSAVTVMTIHRAKGLQFPVVALPDMADKYIGDRPADRLGRVLVHEGGELGLDLFGDRSAARHRAKLAEEQAEDLRLLYVAATRAQSRLVLWWARTKRNTSRSALHRLLMNPPGDPAPAPSLPVGADVERAAAG</sequence>
<dbReference type="InterPro" id="IPR000212">
    <property type="entry name" value="DNA_helicase_UvrD/REP"/>
</dbReference>
<comment type="catalytic activity">
    <reaction evidence="8">
        <text>ATP + H2O = ADP + phosphate + H(+)</text>
        <dbReference type="Rhea" id="RHEA:13065"/>
        <dbReference type="ChEBI" id="CHEBI:15377"/>
        <dbReference type="ChEBI" id="CHEBI:15378"/>
        <dbReference type="ChEBI" id="CHEBI:30616"/>
        <dbReference type="ChEBI" id="CHEBI:43474"/>
        <dbReference type="ChEBI" id="CHEBI:456216"/>
        <dbReference type="EC" id="5.6.2.4"/>
    </reaction>
</comment>
<feature type="region of interest" description="Disordered" evidence="10">
    <location>
        <begin position="729"/>
        <end position="754"/>
    </location>
</feature>
<accession>U2S8X7</accession>
<dbReference type="GO" id="GO:0005829">
    <property type="term" value="C:cytosol"/>
    <property type="evidence" value="ECO:0007669"/>
    <property type="project" value="TreeGrafter"/>
</dbReference>
<feature type="non-terminal residue" evidence="13">
    <location>
        <position position="754"/>
    </location>
</feature>
<evidence type="ECO:0000313" key="13">
    <source>
        <dbReference type="EMBL" id="ERK59262.1"/>
    </source>
</evidence>
<evidence type="ECO:0000313" key="14">
    <source>
        <dbReference type="Proteomes" id="UP000017052"/>
    </source>
</evidence>
<reference evidence="13" key="1">
    <citation type="submission" date="2013-08" db="EMBL/GenBank/DDBJ databases">
        <authorList>
            <person name="Durkin A.S."/>
            <person name="Haft D.R."/>
            <person name="McCorrison J."/>
            <person name="Torralba M."/>
            <person name="Gillis M."/>
            <person name="Haft D.H."/>
            <person name="Methe B."/>
            <person name="Sutton G."/>
            <person name="Nelson K.E."/>
        </authorList>
    </citation>
    <scope>NUCLEOTIDE SEQUENCE [LARGE SCALE GENOMIC DNA]</scope>
    <source>
        <strain evidence="13">F0233</strain>
    </source>
</reference>
<dbReference type="GO" id="GO:0016887">
    <property type="term" value="F:ATP hydrolysis activity"/>
    <property type="evidence" value="ECO:0007669"/>
    <property type="project" value="RHEA"/>
</dbReference>
<dbReference type="OrthoDB" id="9810135at2"/>
<proteinExistence type="predicted"/>
<dbReference type="Pfam" id="PF00580">
    <property type="entry name" value="UvrD-helicase"/>
    <property type="match status" value="1"/>
</dbReference>
<dbReference type="GO" id="GO:0003677">
    <property type="term" value="F:DNA binding"/>
    <property type="evidence" value="ECO:0007669"/>
    <property type="project" value="InterPro"/>
</dbReference>